<dbReference type="EMBL" id="GG698802">
    <property type="protein sequence ID" value="EEU31067.1"/>
    <property type="molecule type" value="Genomic_DNA"/>
</dbReference>
<dbReference type="AlphaFoldDB" id="C7XUV6"/>
<protein>
    <submittedName>
        <fullName evidence="1">Uncharacterized protein</fullName>
    </submittedName>
</protein>
<name>C7XUV6_9LACO</name>
<accession>C7XUV6</accession>
<keyword evidence="2" id="KW-1185">Reference proteome</keyword>
<evidence type="ECO:0000313" key="1">
    <source>
        <dbReference type="EMBL" id="EEU31067.1"/>
    </source>
</evidence>
<dbReference type="STRING" id="575594.HMPREF0501_00472"/>
<gene>
    <name evidence="1" type="ORF">HMPREF0501_00472</name>
</gene>
<dbReference type="Proteomes" id="UP000003987">
    <property type="component" value="Unassembled WGS sequence"/>
</dbReference>
<proteinExistence type="predicted"/>
<evidence type="ECO:0000313" key="2">
    <source>
        <dbReference type="Proteomes" id="UP000003987"/>
    </source>
</evidence>
<sequence length="64" mass="7629">MGRRKGLYAMYKGDEFIDLGTIPGLAKKYHVREDNLRYRATKTYRRRVKHGTLLVRIEDEKNDD</sequence>
<dbReference type="HOGENOM" id="CLU_202996_1_0_9"/>
<organism evidence="1 2">
    <name type="scientific">Limosilactobacillus coleohominis 101-4-CHN</name>
    <dbReference type="NCBI Taxonomy" id="575594"/>
    <lineage>
        <taxon>Bacteria</taxon>
        <taxon>Bacillati</taxon>
        <taxon>Bacillota</taxon>
        <taxon>Bacilli</taxon>
        <taxon>Lactobacillales</taxon>
        <taxon>Lactobacillaceae</taxon>
        <taxon>Limosilactobacillus</taxon>
    </lineage>
</organism>
<reference evidence="1 2" key="1">
    <citation type="submission" date="2009-06" db="EMBL/GenBank/DDBJ databases">
        <title>The Genome Sequence of Lactobacillus coleohominis strain 101-4-CHN.</title>
        <authorList>
            <consortium name="The Broad Institute Genome Sequencing Platform"/>
            <person name="Ward D."/>
            <person name="Young S.K."/>
            <person name="Zeng Q."/>
            <person name="Koehrsen M."/>
            <person name="Alvarado L."/>
            <person name="Berlin A."/>
            <person name="Borenstein D."/>
            <person name="Chen Z."/>
            <person name="Engels R."/>
            <person name="Freedman E."/>
            <person name="Gellesch M."/>
            <person name="Goldberg J."/>
            <person name="Griggs A."/>
            <person name="Gujja S."/>
            <person name="Heiman D."/>
            <person name="Hepburn T."/>
            <person name="Howarth C."/>
            <person name="Jen D."/>
            <person name="Larson L."/>
            <person name="Lewis B."/>
            <person name="Mehta T."/>
            <person name="Park D."/>
            <person name="Pearson M."/>
            <person name="Roberts A."/>
            <person name="Saif S."/>
            <person name="Shea T."/>
            <person name="Shenoy N."/>
            <person name="Sisk P."/>
            <person name="Stolte C."/>
            <person name="Sykes S."/>
            <person name="Walk T."/>
            <person name="White J."/>
            <person name="Yandava C."/>
            <person name="Liu Y."/>
            <person name="Xu Q."/>
            <person name="Lander E."/>
            <person name="Nusbaum C."/>
            <person name="Galagan J."/>
            <person name="Birren B."/>
        </authorList>
    </citation>
    <scope>NUCLEOTIDE SEQUENCE [LARGE SCALE GENOMIC DNA]</scope>
    <source>
        <strain evidence="1 2">101-4-CHN</strain>
    </source>
</reference>